<sequence>MYMSYSVPKRKGCFLFFFLGLNTQVKSSTDCCFTLHIRQTLASLRQGFQLASHLPNPALPERRSTGPCQAVLGYFDMSSQKRVHSVFKEK</sequence>
<organism evidence="2 3">
    <name type="scientific">Elysia crispata</name>
    <name type="common">lettuce slug</name>
    <dbReference type="NCBI Taxonomy" id="231223"/>
    <lineage>
        <taxon>Eukaryota</taxon>
        <taxon>Metazoa</taxon>
        <taxon>Spiralia</taxon>
        <taxon>Lophotrochozoa</taxon>
        <taxon>Mollusca</taxon>
        <taxon>Gastropoda</taxon>
        <taxon>Heterobranchia</taxon>
        <taxon>Euthyneura</taxon>
        <taxon>Panpulmonata</taxon>
        <taxon>Sacoglossa</taxon>
        <taxon>Placobranchoidea</taxon>
        <taxon>Plakobranchidae</taxon>
        <taxon>Elysia</taxon>
    </lineage>
</organism>
<protein>
    <recommendedName>
        <fullName evidence="4">Secreted protein</fullName>
    </recommendedName>
</protein>
<reference evidence="2" key="1">
    <citation type="journal article" date="2023" name="G3 (Bethesda)">
        <title>A reference genome for the long-term kleptoplast-retaining sea slug Elysia crispata morphotype clarki.</title>
        <authorList>
            <person name="Eastman K.E."/>
            <person name="Pendleton A.L."/>
            <person name="Shaikh M.A."/>
            <person name="Suttiyut T."/>
            <person name="Ogas R."/>
            <person name="Tomko P."/>
            <person name="Gavelis G."/>
            <person name="Widhalm J.R."/>
            <person name="Wisecaver J.H."/>
        </authorList>
    </citation>
    <scope>NUCLEOTIDE SEQUENCE</scope>
    <source>
        <strain evidence="2">ECLA1</strain>
    </source>
</reference>
<evidence type="ECO:0000256" key="1">
    <source>
        <dbReference type="SAM" id="SignalP"/>
    </source>
</evidence>
<gene>
    <name evidence="2" type="ORF">RRG08_062189</name>
</gene>
<dbReference type="AlphaFoldDB" id="A0AAE0YBP9"/>
<evidence type="ECO:0000313" key="3">
    <source>
        <dbReference type="Proteomes" id="UP001283361"/>
    </source>
</evidence>
<evidence type="ECO:0008006" key="4">
    <source>
        <dbReference type="Google" id="ProtNLM"/>
    </source>
</evidence>
<name>A0AAE0YBP9_9GAST</name>
<feature type="chain" id="PRO_5042097158" description="Secreted protein" evidence="1">
    <location>
        <begin position="28"/>
        <end position="90"/>
    </location>
</feature>
<dbReference type="EMBL" id="JAWDGP010006491">
    <property type="protein sequence ID" value="KAK3740059.1"/>
    <property type="molecule type" value="Genomic_DNA"/>
</dbReference>
<dbReference type="Proteomes" id="UP001283361">
    <property type="component" value="Unassembled WGS sequence"/>
</dbReference>
<keyword evidence="1" id="KW-0732">Signal</keyword>
<comment type="caution">
    <text evidence="2">The sequence shown here is derived from an EMBL/GenBank/DDBJ whole genome shotgun (WGS) entry which is preliminary data.</text>
</comment>
<accession>A0AAE0YBP9</accession>
<keyword evidence="3" id="KW-1185">Reference proteome</keyword>
<proteinExistence type="predicted"/>
<evidence type="ECO:0000313" key="2">
    <source>
        <dbReference type="EMBL" id="KAK3740059.1"/>
    </source>
</evidence>
<feature type="signal peptide" evidence="1">
    <location>
        <begin position="1"/>
        <end position="27"/>
    </location>
</feature>